<proteinExistence type="predicted"/>
<evidence type="ECO:0000313" key="3">
    <source>
        <dbReference type="Proteomes" id="UP000801864"/>
    </source>
</evidence>
<comment type="caution">
    <text evidence="2">The sequence shown here is derived from an EMBL/GenBank/DDBJ whole genome shotgun (WGS) entry which is preliminary data.</text>
</comment>
<feature type="compositionally biased region" description="Polar residues" evidence="1">
    <location>
        <begin position="71"/>
        <end position="84"/>
    </location>
</feature>
<feature type="region of interest" description="Disordered" evidence="1">
    <location>
        <begin position="37"/>
        <end position="93"/>
    </location>
</feature>
<keyword evidence="3" id="KW-1185">Reference proteome</keyword>
<evidence type="ECO:0000256" key="1">
    <source>
        <dbReference type="SAM" id="MobiDB-lite"/>
    </source>
</evidence>
<evidence type="ECO:0000313" key="2">
    <source>
        <dbReference type="EMBL" id="KAF3072320.1"/>
    </source>
</evidence>
<reference evidence="2 3" key="1">
    <citation type="submission" date="2018-06" db="EMBL/GenBank/DDBJ databases">
        <title>Genome analysis of cellulolytic fungus Trichoderma lentiforme CFAM-422.</title>
        <authorList>
            <person name="Steindorff A.S."/>
            <person name="Formighieri E.F."/>
            <person name="Midorikawa G.E.O."/>
            <person name="Tamietti M.S."/>
            <person name="Ramos E.Z."/>
            <person name="Silva A.S."/>
            <person name="Bon E.P.S."/>
            <person name="Mendes T.D."/>
            <person name="Damaso M.C.T."/>
            <person name="Favaro L.C.L."/>
        </authorList>
    </citation>
    <scope>NUCLEOTIDE SEQUENCE [LARGE SCALE GENOMIC DNA]</scope>
    <source>
        <strain evidence="2 3">CFAM-422</strain>
    </source>
</reference>
<dbReference type="Proteomes" id="UP000801864">
    <property type="component" value="Unassembled WGS sequence"/>
</dbReference>
<gene>
    <name evidence="2" type="ORF">CFAM422_005192</name>
</gene>
<name>A0A9P4XGY9_9HYPO</name>
<organism evidence="2 3">
    <name type="scientific">Trichoderma lentiforme</name>
    <dbReference type="NCBI Taxonomy" id="1567552"/>
    <lineage>
        <taxon>Eukaryota</taxon>
        <taxon>Fungi</taxon>
        <taxon>Dikarya</taxon>
        <taxon>Ascomycota</taxon>
        <taxon>Pezizomycotina</taxon>
        <taxon>Sordariomycetes</taxon>
        <taxon>Hypocreomycetidae</taxon>
        <taxon>Hypocreales</taxon>
        <taxon>Hypocreaceae</taxon>
        <taxon>Trichoderma</taxon>
    </lineage>
</organism>
<protein>
    <submittedName>
        <fullName evidence="2">Uncharacterized protein</fullName>
    </submittedName>
</protein>
<sequence>MPPLTHCSLQAANALSPLQRQWPGEAFCPTLILPRAVASAPDPRPGGKSTCFVRAGGGNGPGEGRRKGAEPQTSFKPDDSTAQSPREGVECVS</sequence>
<accession>A0A9P4XGY9</accession>
<dbReference type="AlphaFoldDB" id="A0A9P4XGY9"/>
<dbReference type="EMBL" id="QLNT01000008">
    <property type="protein sequence ID" value="KAF3072320.1"/>
    <property type="molecule type" value="Genomic_DNA"/>
</dbReference>